<dbReference type="InterPro" id="IPR016292">
    <property type="entry name" value="Epoxide_hydrolase"/>
</dbReference>
<dbReference type="Pfam" id="PF06441">
    <property type="entry name" value="EHN"/>
    <property type="match status" value="1"/>
</dbReference>
<evidence type="ECO:0000313" key="10">
    <source>
        <dbReference type="Proteomes" id="UP001148838"/>
    </source>
</evidence>
<dbReference type="PANTHER" id="PTHR21661">
    <property type="entry name" value="EPOXIDE HYDROLASE 1-RELATED"/>
    <property type="match status" value="1"/>
</dbReference>
<evidence type="ECO:0000256" key="2">
    <source>
        <dbReference type="ARBA" id="ARBA00004111"/>
    </source>
</evidence>
<dbReference type="PRINTS" id="PR00412">
    <property type="entry name" value="EPOXHYDRLASE"/>
</dbReference>
<dbReference type="Gene3D" id="3.40.50.1820">
    <property type="entry name" value="alpha/beta hydrolase"/>
    <property type="match status" value="1"/>
</dbReference>
<evidence type="ECO:0000256" key="7">
    <source>
        <dbReference type="SAM" id="Phobius"/>
    </source>
</evidence>
<dbReference type="EC" id="3.3.2.9" evidence="4"/>
<feature type="domain" description="Epoxide hydrolase N-terminal" evidence="8">
    <location>
        <begin position="56"/>
        <end position="161"/>
    </location>
</feature>
<evidence type="ECO:0000256" key="1">
    <source>
        <dbReference type="ARBA" id="ARBA00000221"/>
    </source>
</evidence>
<comment type="similarity">
    <text evidence="3">Belongs to the peptidase S33 family.</text>
</comment>
<evidence type="ECO:0000313" key="9">
    <source>
        <dbReference type="EMBL" id="KAJ4438982.1"/>
    </source>
</evidence>
<feature type="transmembrane region" description="Helical" evidence="7">
    <location>
        <begin position="7"/>
        <end position="30"/>
    </location>
</feature>
<keyword evidence="7" id="KW-1133">Transmembrane helix</keyword>
<evidence type="ECO:0000256" key="6">
    <source>
        <dbReference type="ARBA" id="ARBA00022801"/>
    </source>
</evidence>
<feature type="non-terminal residue" evidence="9">
    <location>
        <position position="1"/>
    </location>
</feature>
<accession>A0ABQ8SZ67</accession>
<dbReference type="SUPFAM" id="SSF53474">
    <property type="entry name" value="alpha/beta-Hydrolases"/>
    <property type="match status" value="1"/>
</dbReference>
<comment type="subcellular location">
    <subcellularLocation>
        <location evidence="2">Microsome membrane</location>
        <topology evidence="2">Single-pass membrane protein</topology>
    </subcellularLocation>
</comment>
<sequence>RDYRMGLLGKLLLIITVLTAVGIGYLSYILNQVPQLPELKNTWWGVGQPQKVDESIRSFKINVSDDILHDLGIRLDLHLQLTPPLENVNFEYGFNTNYLTKVVEFWKTKYNWREREAFLNSLPQFKTKVNGLDLHFIHAKPKKVDKNIRVLPLLLLHGWPVVAPSLPGYGFSEGASKPGLGAAQVAVVMKNLMERIGHKQFYAQGGDWGAVVVTHMGTLFPKSVLGLHSNMCFANSFTATLKRFLGSFWPSLIVDEAYVDKMYPLGKHFAGLLEESGYMHLQASKPDTVGVALRNSPVGLAAYILEKFSTWTENEWKSLSDGGLTRKYKLADLLDNVMIYWVTGSITTSMRLYSETFNKAQFALQLDTIPCRVPSGCAMFPNELIYSPKCLVEEKYPNLVRFTAMPRGGHFAAFEEPALLGDDIWETFKIIESKKKTA</sequence>
<keyword evidence="5" id="KW-0058">Aromatic hydrocarbons catabolism</keyword>
<keyword evidence="7" id="KW-0812">Transmembrane</keyword>
<evidence type="ECO:0000256" key="3">
    <source>
        <dbReference type="ARBA" id="ARBA00010088"/>
    </source>
</evidence>
<evidence type="ECO:0000259" key="8">
    <source>
        <dbReference type="Pfam" id="PF06441"/>
    </source>
</evidence>
<protein>
    <recommendedName>
        <fullName evidence="4">microsomal epoxide hydrolase</fullName>
        <ecNumber evidence="4">3.3.2.9</ecNumber>
    </recommendedName>
</protein>
<evidence type="ECO:0000256" key="5">
    <source>
        <dbReference type="ARBA" id="ARBA00022797"/>
    </source>
</evidence>
<evidence type="ECO:0000256" key="4">
    <source>
        <dbReference type="ARBA" id="ARBA00012091"/>
    </source>
</evidence>
<dbReference type="InterPro" id="IPR000639">
    <property type="entry name" value="Epox_hydrolase-like"/>
</dbReference>
<organism evidence="9 10">
    <name type="scientific">Periplaneta americana</name>
    <name type="common">American cockroach</name>
    <name type="synonym">Blatta americana</name>
    <dbReference type="NCBI Taxonomy" id="6978"/>
    <lineage>
        <taxon>Eukaryota</taxon>
        <taxon>Metazoa</taxon>
        <taxon>Ecdysozoa</taxon>
        <taxon>Arthropoda</taxon>
        <taxon>Hexapoda</taxon>
        <taxon>Insecta</taxon>
        <taxon>Pterygota</taxon>
        <taxon>Neoptera</taxon>
        <taxon>Polyneoptera</taxon>
        <taxon>Dictyoptera</taxon>
        <taxon>Blattodea</taxon>
        <taxon>Blattoidea</taxon>
        <taxon>Blattidae</taxon>
        <taxon>Blattinae</taxon>
        <taxon>Periplaneta</taxon>
    </lineage>
</organism>
<dbReference type="InterPro" id="IPR010497">
    <property type="entry name" value="Epoxide_hydro_N"/>
</dbReference>
<dbReference type="PIRSF" id="PIRSF001112">
    <property type="entry name" value="Epoxide_hydrolase"/>
    <property type="match status" value="1"/>
</dbReference>
<proteinExistence type="inferred from homology"/>
<dbReference type="EMBL" id="JAJSOF020000019">
    <property type="protein sequence ID" value="KAJ4438982.1"/>
    <property type="molecule type" value="Genomic_DNA"/>
</dbReference>
<dbReference type="PANTHER" id="PTHR21661:SF35">
    <property type="entry name" value="EPOXIDE HYDROLASE"/>
    <property type="match status" value="1"/>
</dbReference>
<dbReference type="InterPro" id="IPR029058">
    <property type="entry name" value="AB_hydrolase_fold"/>
</dbReference>
<name>A0ABQ8SZ67_PERAM</name>
<comment type="catalytic activity">
    <reaction evidence="1">
        <text>1-(4-methoxyphenyl)-N-methyl-N-[(3-methyloxetan-3-yl)methyl]methanamine + H2O = 2-{[(4-methoxybenzyl)(methyl)amino]methyl}-2-methylpropane-1,3-diol</text>
        <dbReference type="Rhea" id="RHEA:55764"/>
        <dbReference type="ChEBI" id="CHEBI:15377"/>
        <dbReference type="ChEBI" id="CHEBI:139161"/>
        <dbReference type="ChEBI" id="CHEBI:139164"/>
        <dbReference type="EC" id="3.3.2.9"/>
    </reaction>
</comment>
<reference evidence="9 10" key="1">
    <citation type="journal article" date="2022" name="Allergy">
        <title>Genome assembly and annotation of Periplaneta americana reveal a comprehensive cockroach allergen profile.</title>
        <authorList>
            <person name="Wang L."/>
            <person name="Xiong Q."/>
            <person name="Saelim N."/>
            <person name="Wang L."/>
            <person name="Nong W."/>
            <person name="Wan A.T."/>
            <person name="Shi M."/>
            <person name="Liu X."/>
            <person name="Cao Q."/>
            <person name="Hui J.H.L."/>
            <person name="Sookrung N."/>
            <person name="Leung T.F."/>
            <person name="Tungtrongchitr A."/>
            <person name="Tsui S.K.W."/>
        </authorList>
    </citation>
    <scope>NUCLEOTIDE SEQUENCE [LARGE SCALE GENOMIC DNA]</scope>
    <source>
        <strain evidence="9">PWHHKU_190912</strain>
    </source>
</reference>
<keyword evidence="7" id="KW-0472">Membrane</keyword>
<keyword evidence="10" id="KW-1185">Reference proteome</keyword>
<keyword evidence="6" id="KW-0378">Hydrolase</keyword>
<gene>
    <name evidence="9" type="ORF">ANN_14936</name>
</gene>
<dbReference type="Proteomes" id="UP001148838">
    <property type="component" value="Unassembled WGS sequence"/>
</dbReference>
<comment type="caution">
    <text evidence="9">The sequence shown here is derived from an EMBL/GenBank/DDBJ whole genome shotgun (WGS) entry which is preliminary data.</text>
</comment>